<dbReference type="Proteomes" id="UP001518872">
    <property type="component" value="Unassembled WGS sequence"/>
</dbReference>
<gene>
    <name evidence="1" type="ORF">JQX11_22930</name>
</gene>
<reference evidence="1 2" key="1">
    <citation type="submission" date="2021-02" db="EMBL/GenBank/DDBJ databases">
        <authorList>
            <person name="Ra J.-S."/>
        </authorList>
    </citation>
    <scope>NUCLEOTIDE SEQUENCE [LARGE SCALE GENOMIC DNA]</scope>
    <source>
        <strain evidence="1 2">MMS20-R1-14</strain>
    </source>
</reference>
<protein>
    <submittedName>
        <fullName evidence="1">TIGR04255 family protein</fullName>
    </submittedName>
</protein>
<evidence type="ECO:0000313" key="1">
    <source>
        <dbReference type="EMBL" id="MBM7079177.1"/>
    </source>
</evidence>
<dbReference type="EMBL" id="JAFEUC010000012">
    <property type="protein sequence ID" value="MBM7079177.1"/>
    <property type="molecule type" value="Genomic_DNA"/>
</dbReference>
<evidence type="ECO:0000313" key="2">
    <source>
        <dbReference type="Proteomes" id="UP001518872"/>
    </source>
</evidence>
<accession>A0ABS2IXX4</accession>
<sequence length="280" mass="31152">MASGEKFPNHPIRLVSFELRFPIRRRVATRRVWDAFEAMFGSELPVVELLVREDDETQLPASPNEPVLRLSTAERDRVVTLRYGALTVEMTTYISYEDLRSCIGAAVDALESIPATLGIVRLGLRYINELQVPSIRGLIGDWRPYVHPSLLAALDDPPPELLPSWVQGGLGFHSRDGGEHTYLAHGPLPRSSVEPDGVLQLKNIDGPCYLLDIDSFLSGPAKAPIATTRKEVLDVVDRLHDSVETVFEWSITEKLRDEVLRSEARDIGDVESESSEADSV</sequence>
<dbReference type="InterPro" id="IPR026349">
    <property type="entry name" value="CHP04255"/>
</dbReference>
<dbReference type="NCBIfam" id="TIGR04255">
    <property type="entry name" value="sporadTIGR04255"/>
    <property type="match status" value="1"/>
</dbReference>
<keyword evidence="2" id="KW-1185">Reference proteome</keyword>
<organism evidence="1 2">
    <name type="scientific">Micromonospora humida</name>
    <dbReference type="NCBI Taxonomy" id="2809018"/>
    <lineage>
        <taxon>Bacteria</taxon>
        <taxon>Bacillati</taxon>
        <taxon>Actinomycetota</taxon>
        <taxon>Actinomycetes</taxon>
        <taxon>Micromonosporales</taxon>
        <taxon>Micromonosporaceae</taxon>
        <taxon>Micromonospora</taxon>
    </lineage>
</organism>
<name>A0ABS2IXX4_9ACTN</name>
<dbReference type="RefSeq" id="WP_204927035.1">
    <property type="nucleotide sequence ID" value="NZ_JAFEUC010000012.1"/>
</dbReference>
<comment type="caution">
    <text evidence="1">The sequence shown here is derived from an EMBL/GenBank/DDBJ whole genome shotgun (WGS) entry which is preliminary data.</text>
</comment>
<proteinExistence type="predicted"/>